<organism evidence="2">
    <name type="scientific">Candidatus Kentrum sp. MB</name>
    <dbReference type="NCBI Taxonomy" id="2138164"/>
    <lineage>
        <taxon>Bacteria</taxon>
        <taxon>Pseudomonadati</taxon>
        <taxon>Pseudomonadota</taxon>
        <taxon>Gammaproteobacteria</taxon>
        <taxon>Candidatus Kentrum</taxon>
    </lineage>
</organism>
<reference evidence="2" key="1">
    <citation type="submission" date="2019-02" db="EMBL/GenBank/DDBJ databases">
        <authorList>
            <person name="Gruber-Vodicka R. H."/>
            <person name="Seah K. B. B."/>
        </authorList>
    </citation>
    <scope>NUCLEOTIDE SEQUENCE</scope>
    <source>
        <strain evidence="2">BECK_BZ198</strain>
        <strain evidence="1">BECK_BZ199</strain>
    </source>
</reference>
<name>A0A451BAZ3_9GAMM</name>
<evidence type="ECO:0000313" key="1">
    <source>
        <dbReference type="EMBL" id="VFK31340.1"/>
    </source>
</evidence>
<evidence type="ECO:0000313" key="2">
    <source>
        <dbReference type="EMBL" id="VFK75447.1"/>
    </source>
</evidence>
<protein>
    <submittedName>
        <fullName evidence="2">Uncharacterized protein</fullName>
    </submittedName>
</protein>
<dbReference type="EMBL" id="CAADFQ010000022">
    <property type="protein sequence ID" value="VFK31340.1"/>
    <property type="molecule type" value="Genomic_DNA"/>
</dbReference>
<dbReference type="EMBL" id="CAADGH010000022">
    <property type="protein sequence ID" value="VFK75447.1"/>
    <property type="molecule type" value="Genomic_DNA"/>
</dbReference>
<accession>A0A451BAZ3</accession>
<sequence>MNFGIMVKLYPNPDNPEPKIGYRGPLLHDQCHIGAGHMPVINFLIVLSKTFRESD</sequence>
<dbReference type="AlphaFoldDB" id="A0A451BAZ3"/>
<proteinExistence type="predicted"/>
<gene>
    <name evidence="2" type="ORF">BECKMB1821H_GA0114242_102223</name>
    <name evidence="1" type="ORF">BECKMB1821I_GA0114274_102223</name>
</gene>